<keyword evidence="2" id="KW-1185">Reference proteome</keyword>
<dbReference type="EMBL" id="JANBVN010000172">
    <property type="protein sequence ID" value="KAJ9136531.1"/>
    <property type="molecule type" value="Genomic_DNA"/>
</dbReference>
<evidence type="ECO:0000313" key="2">
    <source>
        <dbReference type="Proteomes" id="UP001174691"/>
    </source>
</evidence>
<sequence>MEDPQDDQVDVANNSIMLLTEAAANLTIEAVVKAVVVSHMDKAKRIKGQHETIMWQHARIREQGETIIKQSETIIEQAEEIKDHADRIETLEERLYDEEVTTKQEIDVLKSDLKLLWIREL</sequence>
<name>A0AA38VEN4_9PEZI</name>
<evidence type="ECO:0000313" key="1">
    <source>
        <dbReference type="EMBL" id="KAJ9136531.1"/>
    </source>
</evidence>
<comment type="caution">
    <text evidence="1">The sequence shown here is derived from an EMBL/GenBank/DDBJ whole genome shotgun (WGS) entry which is preliminary data.</text>
</comment>
<protein>
    <submittedName>
        <fullName evidence="1">Uncharacterized protein</fullName>
    </submittedName>
</protein>
<dbReference type="Proteomes" id="UP001174691">
    <property type="component" value="Unassembled WGS sequence"/>
</dbReference>
<reference evidence="1" key="1">
    <citation type="submission" date="2022-07" db="EMBL/GenBank/DDBJ databases">
        <title>Fungi with potential for degradation of polypropylene.</title>
        <authorList>
            <person name="Gostincar C."/>
        </authorList>
    </citation>
    <scope>NUCLEOTIDE SEQUENCE</scope>
    <source>
        <strain evidence="1">EXF-13287</strain>
    </source>
</reference>
<proteinExistence type="predicted"/>
<accession>A0AA38VEN4</accession>
<gene>
    <name evidence="1" type="ORF">NKR19_g8451</name>
</gene>
<dbReference type="AlphaFoldDB" id="A0AA38VEN4"/>
<organism evidence="1 2">
    <name type="scientific">Coniochaeta hoffmannii</name>
    <dbReference type="NCBI Taxonomy" id="91930"/>
    <lineage>
        <taxon>Eukaryota</taxon>
        <taxon>Fungi</taxon>
        <taxon>Dikarya</taxon>
        <taxon>Ascomycota</taxon>
        <taxon>Pezizomycotina</taxon>
        <taxon>Sordariomycetes</taxon>
        <taxon>Sordariomycetidae</taxon>
        <taxon>Coniochaetales</taxon>
        <taxon>Coniochaetaceae</taxon>
        <taxon>Coniochaeta</taxon>
    </lineage>
</organism>